<dbReference type="Gene3D" id="3.40.50.620">
    <property type="entry name" value="HUPs"/>
    <property type="match status" value="1"/>
</dbReference>
<dbReference type="EC" id="6.1.1.2" evidence="3"/>
<dbReference type="Gene3D" id="1.10.240.10">
    <property type="entry name" value="Tyrosyl-Transfer RNA Synthetase"/>
    <property type="match status" value="1"/>
</dbReference>
<dbReference type="InterPro" id="IPR002306">
    <property type="entry name" value="Trp-tRNA-ligase"/>
</dbReference>
<evidence type="ECO:0000256" key="10">
    <source>
        <dbReference type="ARBA" id="ARBA00049929"/>
    </source>
</evidence>
<dbReference type="PANTHER" id="PTHR43766">
    <property type="entry name" value="TRYPTOPHAN--TRNA LIGASE, MITOCHONDRIAL"/>
    <property type="match status" value="1"/>
</dbReference>
<accession>A0AAN7YS59</accession>
<keyword evidence="6 11" id="KW-0067">ATP-binding</keyword>
<dbReference type="GO" id="GO:0005739">
    <property type="term" value="C:mitochondrion"/>
    <property type="evidence" value="ECO:0007669"/>
    <property type="project" value="UniProtKB-SubCell"/>
</dbReference>
<dbReference type="NCBIfam" id="TIGR00233">
    <property type="entry name" value="trpS"/>
    <property type="match status" value="1"/>
</dbReference>
<dbReference type="CDD" id="cd00806">
    <property type="entry name" value="TrpRS_core"/>
    <property type="match status" value="1"/>
</dbReference>
<dbReference type="HAMAP" id="MF_00140_B">
    <property type="entry name" value="Trp_tRNA_synth_B"/>
    <property type="match status" value="1"/>
</dbReference>
<keyword evidence="4 11" id="KW-0436">Ligase</keyword>
<proteinExistence type="inferred from homology"/>
<evidence type="ECO:0000256" key="7">
    <source>
        <dbReference type="ARBA" id="ARBA00022917"/>
    </source>
</evidence>
<comment type="catalytic activity">
    <reaction evidence="10">
        <text>tRNA(Trp) + L-tryptophan + ATP = L-tryptophyl-tRNA(Trp) + AMP + diphosphate + H(+)</text>
        <dbReference type="Rhea" id="RHEA:24080"/>
        <dbReference type="Rhea" id="RHEA-COMP:9671"/>
        <dbReference type="Rhea" id="RHEA-COMP:9705"/>
        <dbReference type="ChEBI" id="CHEBI:15378"/>
        <dbReference type="ChEBI" id="CHEBI:30616"/>
        <dbReference type="ChEBI" id="CHEBI:33019"/>
        <dbReference type="ChEBI" id="CHEBI:57912"/>
        <dbReference type="ChEBI" id="CHEBI:78442"/>
        <dbReference type="ChEBI" id="CHEBI:78535"/>
        <dbReference type="ChEBI" id="CHEBI:456215"/>
        <dbReference type="EC" id="6.1.1.2"/>
    </reaction>
</comment>
<dbReference type="Proteomes" id="UP001344447">
    <property type="component" value="Unassembled WGS sequence"/>
</dbReference>
<evidence type="ECO:0000256" key="6">
    <source>
        <dbReference type="ARBA" id="ARBA00022840"/>
    </source>
</evidence>
<comment type="caution">
    <text evidence="12">The sequence shown here is derived from an EMBL/GenBank/DDBJ whole genome shotgun (WGS) entry which is preliminary data.</text>
</comment>
<dbReference type="InterPro" id="IPR024109">
    <property type="entry name" value="Trp-tRNA-ligase_bac-type"/>
</dbReference>
<evidence type="ECO:0000256" key="11">
    <source>
        <dbReference type="RuleBase" id="RU363036"/>
    </source>
</evidence>
<dbReference type="PANTHER" id="PTHR43766:SF1">
    <property type="entry name" value="TRYPTOPHAN--TRNA LIGASE, MITOCHONDRIAL"/>
    <property type="match status" value="1"/>
</dbReference>
<dbReference type="InterPro" id="IPR050203">
    <property type="entry name" value="Trp-tRNA_synthetase"/>
</dbReference>
<keyword evidence="7 11" id="KW-0648">Protein biosynthesis</keyword>
<organism evidence="12 13">
    <name type="scientific">Dictyostelium firmibasis</name>
    <dbReference type="NCBI Taxonomy" id="79012"/>
    <lineage>
        <taxon>Eukaryota</taxon>
        <taxon>Amoebozoa</taxon>
        <taxon>Evosea</taxon>
        <taxon>Eumycetozoa</taxon>
        <taxon>Dictyostelia</taxon>
        <taxon>Dictyosteliales</taxon>
        <taxon>Dictyosteliaceae</taxon>
        <taxon>Dictyostelium</taxon>
    </lineage>
</organism>
<keyword evidence="8 11" id="KW-0030">Aminoacyl-tRNA synthetase</keyword>
<keyword evidence="13" id="KW-1185">Reference proteome</keyword>
<dbReference type="InterPro" id="IPR002305">
    <property type="entry name" value="aa-tRNA-synth_Ic"/>
</dbReference>
<comment type="subcellular location">
    <subcellularLocation>
        <location evidence="1">Mitochondrion</location>
    </subcellularLocation>
</comment>
<dbReference type="FunFam" id="1.10.240.10:FF:000002">
    <property type="entry name" value="Tryptophan--tRNA ligase"/>
    <property type="match status" value="1"/>
</dbReference>
<sequence length="402" mass="45063">MNRLLQNNSYKTIIKNVPLLKNYTTTTTTFNSSSTNIMMKIDEVNFKEKNKVTVFSGMQPTSSALHLGNYLGAMNNWLKIQDLVSKNNQEEELLGLSTKPNEKHKLIFSIVDLHSLTATKSLSPKDLQANTISVAINYLACGIDPEKVILFNQSMVPAHSELTWILNCITSFSKLGNMIQFKEKTKTGGASVSNGLLSYPVLMAADILLYRATHVPVGEDQTQHLEFTRDIAQAFHSNYKSKFFPYPSIISSEQSKRIMSLQDGRSKMSKSDPLENSRISLTDSDDQIRLKIKKSKTDTIIGITYDPINRPDISNLLSIASATSGIPIIDLESEFKDKSNSVFKEFLSNSIIKNISPIREKINYYQSNPQLVRDILLQGSEKANKIANKNLNSIKDIVGLYH</sequence>
<dbReference type="AlphaFoldDB" id="A0AAN7YS59"/>
<dbReference type="GO" id="GO:0006436">
    <property type="term" value="P:tryptophanyl-tRNA aminoacylation"/>
    <property type="evidence" value="ECO:0007669"/>
    <property type="project" value="InterPro"/>
</dbReference>
<keyword evidence="5 11" id="KW-0547">Nucleotide-binding</keyword>
<name>A0AAN7YS59_9MYCE</name>
<comment type="similarity">
    <text evidence="2 11">Belongs to the class-I aminoacyl-tRNA synthetase family.</text>
</comment>
<evidence type="ECO:0000256" key="4">
    <source>
        <dbReference type="ARBA" id="ARBA00022598"/>
    </source>
</evidence>
<evidence type="ECO:0000256" key="1">
    <source>
        <dbReference type="ARBA" id="ARBA00004173"/>
    </source>
</evidence>
<dbReference type="PRINTS" id="PR01039">
    <property type="entry name" value="TRNASYNTHTRP"/>
</dbReference>
<evidence type="ECO:0000256" key="3">
    <source>
        <dbReference type="ARBA" id="ARBA00013161"/>
    </source>
</evidence>
<dbReference type="GO" id="GO:0005524">
    <property type="term" value="F:ATP binding"/>
    <property type="evidence" value="ECO:0007669"/>
    <property type="project" value="UniProtKB-KW"/>
</dbReference>
<evidence type="ECO:0000256" key="5">
    <source>
        <dbReference type="ARBA" id="ARBA00022741"/>
    </source>
</evidence>
<evidence type="ECO:0000256" key="2">
    <source>
        <dbReference type="ARBA" id="ARBA00005594"/>
    </source>
</evidence>
<evidence type="ECO:0000313" key="13">
    <source>
        <dbReference type="Proteomes" id="UP001344447"/>
    </source>
</evidence>
<gene>
    <name evidence="12" type="ORF">RB653_001888</name>
</gene>
<dbReference type="GO" id="GO:0004830">
    <property type="term" value="F:tryptophan-tRNA ligase activity"/>
    <property type="evidence" value="ECO:0007669"/>
    <property type="project" value="UniProtKB-EC"/>
</dbReference>
<evidence type="ECO:0000256" key="8">
    <source>
        <dbReference type="ARBA" id="ARBA00023146"/>
    </source>
</evidence>
<evidence type="ECO:0000256" key="9">
    <source>
        <dbReference type="ARBA" id="ARBA00030268"/>
    </source>
</evidence>
<dbReference type="EMBL" id="JAVFKY010000004">
    <property type="protein sequence ID" value="KAK5576951.1"/>
    <property type="molecule type" value="Genomic_DNA"/>
</dbReference>
<dbReference type="SUPFAM" id="SSF52374">
    <property type="entry name" value="Nucleotidylyl transferase"/>
    <property type="match status" value="1"/>
</dbReference>
<dbReference type="InterPro" id="IPR014729">
    <property type="entry name" value="Rossmann-like_a/b/a_fold"/>
</dbReference>
<reference evidence="12 13" key="1">
    <citation type="submission" date="2023-11" db="EMBL/GenBank/DDBJ databases">
        <title>Dfirmibasis_genome.</title>
        <authorList>
            <person name="Edelbroek B."/>
            <person name="Kjellin J."/>
            <person name="Jerlstrom-Hultqvist J."/>
            <person name="Soderbom F."/>
        </authorList>
    </citation>
    <scope>NUCLEOTIDE SEQUENCE [LARGE SCALE GENOMIC DNA]</scope>
    <source>
        <strain evidence="12 13">TNS-C-14</strain>
    </source>
</reference>
<dbReference type="Pfam" id="PF00579">
    <property type="entry name" value="tRNA-synt_1b"/>
    <property type="match status" value="1"/>
</dbReference>
<protein>
    <recommendedName>
        <fullName evidence="3">tryptophan--tRNA ligase</fullName>
        <ecNumber evidence="3">6.1.1.2</ecNumber>
    </recommendedName>
    <alternativeName>
        <fullName evidence="9">Tryptophanyl-tRNA synthetase</fullName>
    </alternativeName>
</protein>
<evidence type="ECO:0000313" key="12">
    <source>
        <dbReference type="EMBL" id="KAK5576951.1"/>
    </source>
</evidence>